<dbReference type="PANTHER" id="PTHR30026">
    <property type="entry name" value="OUTER MEMBRANE PROTEIN TOLC"/>
    <property type="match status" value="1"/>
</dbReference>
<dbReference type="InterPro" id="IPR051906">
    <property type="entry name" value="TolC-like"/>
</dbReference>
<evidence type="ECO:0000256" key="1">
    <source>
        <dbReference type="ARBA" id="ARBA00004442"/>
    </source>
</evidence>
<evidence type="ECO:0000256" key="3">
    <source>
        <dbReference type="ARBA" id="ARBA00022448"/>
    </source>
</evidence>
<organism evidence="9 10">
    <name type="scientific">Candidatus Propionivibrio dominans</name>
    <dbReference type="NCBI Taxonomy" id="2954373"/>
    <lineage>
        <taxon>Bacteria</taxon>
        <taxon>Pseudomonadati</taxon>
        <taxon>Pseudomonadota</taxon>
        <taxon>Betaproteobacteria</taxon>
        <taxon>Rhodocyclales</taxon>
        <taxon>Rhodocyclaceae</taxon>
        <taxon>Propionivibrio</taxon>
    </lineage>
</organism>
<dbReference type="PANTHER" id="PTHR30026:SF23">
    <property type="entry name" value="TO APRF-PUTATIVE OUTER MEMBRANE EFFLUX PROTEIN OR SECRETED ALKALINE PHOSPHATASE-RELATED"/>
    <property type="match status" value="1"/>
</dbReference>
<proteinExistence type="inferred from homology"/>
<dbReference type="SUPFAM" id="SSF56954">
    <property type="entry name" value="Outer membrane efflux proteins (OEP)"/>
    <property type="match status" value="1"/>
</dbReference>
<keyword evidence="8" id="KW-0732">Signal</keyword>
<protein>
    <submittedName>
        <fullName evidence="9">TolC family protein</fullName>
    </submittedName>
</protein>
<feature type="chain" id="PRO_5039569685" evidence="8">
    <location>
        <begin position="37"/>
        <end position="528"/>
    </location>
</feature>
<comment type="similarity">
    <text evidence="2">Belongs to the outer membrane factor (OMF) (TC 1.B.17) family.</text>
</comment>
<feature type="signal peptide" evidence="8">
    <location>
        <begin position="1"/>
        <end position="36"/>
    </location>
</feature>
<sequence length="528" mass="56785">MIDDTTLIGNCRRHPNSRLAALTVAMWIGCTAPALAQTVRGLSLNDAILVTLHGNRDVQISEAQVQIADALVQQALGTFDPLLTLEARRNEDRRPLTQAEQFVTPVLTDLSGSGSGLDASVEKRLRSGPTLLGSAASTYLQNSTSRVLGLPSQTTRSIAFGLRVPLARGAGEGNAANSALKAGEQDLAAASAEKRYAVSLALRDAAIAYWEYSSRWRQLEISRSSEERTLGLLQELRKLVAADEVPAADIDLAQANHLERINSRIIAEQALLEAQQALGRSMGLTSQLQKEIGQPLTPPPAPEAVTHLPAVNLLLDRALLRRGDWQAIERRVLALGERLAGSRDLTRPQVDLTLLVSSNSLQEGAGISGVVNPVGGNAAGPSVAAILNFQLPVGNNTATGQMRQASALLSEAEIRREALRADIGAAVEASSALVRRSADALRGSTQIVERYAKTLEHERTRRRLGVATLIDVINVEDRYFRALLDEVQRRSTYAISVVRLGHEVDALVGTAGDQFEVNLASFMRFALP</sequence>
<accession>A0A9D7FKG4</accession>
<dbReference type="Proteomes" id="UP000886602">
    <property type="component" value="Unassembled WGS sequence"/>
</dbReference>
<dbReference type="GO" id="GO:0009279">
    <property type="term" value="C:cell outer membrane"/>
    <property type="evidence" value="ECO:0007669"/>
    <property type="project" value="UniProtKB-SubCell"/>
</dbReference>
<dbReference type="EMBL" id="JADJNC010000015">
    <property type="protein sequence ID" value="MBK7423506.1"/>
    <property type="molecule type" value="Genomic_DNA"/>
</dbReference>
<comment type="subcellular location">
    <subcellularLocation>
        <location evidence="1">Cell outer membrane</location>
    </subcellularLocation>
</comment>
<keyword evidence="5" id="KW-0812">Transmembrane</keyword>
<dbReference type="Pfam" id="PF02321">
    <property type="entry name" value="OEP"/>
    <property type="match status" value="1"/>
</dbReference>
<dbReference type="Gene3D" id="1.20.1600.10">
    <property type="entry name" value="Outer membrane efflux proteins (OEP)"/>
    <property type="match status" value="1"/>
</dbReference>
<gene>
    <name evidence="9" type="ORF">IPJ48_10620</name>
</gene>
<keyword evidence="7" id="KW-0998">Cell outer membrane</keyword>
<dbReference type="GO" id="GO:0015562">
    <property type="term" value="F:efflux transmembrane transporter activity"/>
    <property type="evidence" value="ECO:0007669"/>
    <property type="project" value="InterPro"/>
</dbReference>
<dbReference type="InterPro" id="IPR003423">
    <property type="entry name" value="OMP_efflux"/>
</dbReference>
<keyword evidence="6" id="KW-0472">Membrane</keyword>
<evidence type="ECO:0000256" key="6">
    <source>
        <dbReference type="ARBA" id="ARBA00023136"/>
    </source>
</evidence>
<evidence type="ECO:0000256" key="5">
    <source>
        <dbReference type="ARBA" id="ARBA00022692"/>
    </source>
</evidence>
<keyword evidence="3" id="KW-0813">Transport</keyword>
<evidence type="ECO:0000256" key="4">
    <source>
        <dbReference type="ARBA" id="ARBA00022452"/>
    </source>
</evidence>
<reference evidence="9" key="1">
    <citation type="submission" date="2020-10" db="EMBL/GenBank/DDBJ databases">
        <title>Connecting structure to function with the recovery of over 1000 high-quality activated sludge metagenome-assembled genomes encoding full-length rRNA genes using long-read sequencing.</title>
        <authorList>
            <person name="Singleton C.M."/>
            <person name="Petriglieri F."/>
            <person name="Kristensen J.M."/>
            <person name="Kirkegaard R.H."/>
            <person name="Michaelsen T.Y."/>
            <person name="Andersen M.H."/>
            <person name="Karst S.M."/>
            <person name="Dueholm M.S."/>
            <person name="Nielsen P.H."/>
            <person name="Albertsen M."/>
        </authorList>
    </citation>
    <scope>NUCLEOTIDE SEQUENCE</scope>
    <source>
        <strain evidence="9">EsbW_18-Q3-R4-48_MAXAC.044</strain>
    </source>
</reference>
<dbReference type="GO" id="GO:0015288">
    <property type="term" value="F:porin activity"/>
    <property type="evidence" value="ECO:0007669"/>
    <property type="project" value="TreeGrafter"/>
</dbReference>
<name>A0A9D7FKG4_9RHOO</name>
<dbReference type="AlphaFoldDB" id="A0A9D7FKG4"/>
<evidence type="ECO:0000256" key="8">
    <source>
        <dbReference type="SAM" id="SignalP"/>
    </source>
</evidence>
<evidence type="ECO:0000256" key="2">
    <source>
        <dbReference type="ARBA" id="ARBA00007613"/>
    </source>
</evidence>
<dbReference type="GO" id="GO:1990281">
    <property type="term" value="C:efflux pump complex"/>
    <property type="evidence" value="ECO:0007669"/>
    <property type="project" value="TreeGrafter"/>
</dbReference>
<evidence type="ECO:0000256" key="7">
    <source>
        <dbReference type="ARBA" id="ARBA00023237"/>
    </source>
</evidence>
<keyword evidence="4" id="KW-1134">Transmembrane beta strand</keyword>
<evidence type="ECO:0000313" key="10">
    <source>
        <dbReference type="Proteomes" id="UP000886602"/>
    </source>
</evidence>
<evidence type="ECO:0000313" key="9">
    <source>
        <dbReference type="EMBL" id="MBK7423506.1"/>
    </source>
</evidence>
<comment type="caution">
    <text evidence="9">The sequence shown here is derived from an EMBL/GenBank/DDBJ whole genome shotgun (WGS) entry which is preliminary data.</text>
</comment>